<dbReference type="InterPro" id="IPR017853">
    <property type="entry name" value="GH"/>
</dbReference>
<dbReference type="RefSeq" id="WP_272461522.1">
    <property type="nucleotide sequence ID" value="NZ_JAPFQL010000021.1"/>
</dbReference>
<organism evidence="8 9">
    <name type="scientific">Intrasporangium calvum</name>
    <dbReference type="NCBI Taxonomy" id="53358"/>
    <lineage>
        <taxon>Bacteria</taxon>
        <taxon>Bacillati</taxon>
        <taxon>Actinomycetota</taxon>
        <taxon>Actinomycetes</taxon>
        <taxon>Micrococcales</taxon>
        <taxon>Intrasporangiaceae</taxon>
        <taxon>Intrasporangium</taxon>
    </lineage>
</organism>
<dbReference type="PANTHER" id="PTHR30480">
    <property type="entry name" value="BETA-HEXOSAMINIDASE-RELATED"/>
    <property type="match status" value="1"/>
</dbReference>
<feature type="region of interest" description="Disordered" evidence="6">
    <location>
        <begin position="28"/>
        <end position="88"/>
    </location>
</feature>
<dbReference type="EC" id="3.2.1.52" evidence="3"/>
<comment type="catalytic activity">
    <reaction evidence="1">
        <text>Hydrolysis of terminal non-reducing N-acetyl-D-hexosamine residues in N-acetyl-beta-D-hexosaminides.</text>
        <dbReference type="EC" id="3.2.1.52"/>
    </reaction>
</comment>
<evidence type="ECO:0000259" key="7">
    <source>
        <dbReference type="Pfam" id="PF00933"/>
    </source>
</evidence>
<evidence type="ECO:0000256" key="4">
    <source>
        <dbReference type="ARBA" id="ARBA00022801"/>
    </source>
</evidence>
<evidence type="ECO:0000256" key="1">
    <source>
        <dbReference type="ARBA" id="ARBA00001231"/>
    </source>
</evidence>
<dbReference type="InterPro" id="IPR001764">
    <property type="entry name" value="Glyco_hydro_3_N"/>
</dbReference>
<dbReference type="PANTHER" id="PTHR30480:SF13">
    <property type="entry name" value="BETA-HEXOSAMINIDASE"/>
    <property type="match status" value="1"/>
</dbReference>
<dbReference type="InterPro" id="IPR036962">
    <property type="entry name" value="Glyco_hydro_3_N_sf"/>
</dbReference>
<keyword evidence="4 8" id="KW-0378">Hydrolase</keyword>
<name>A0ABT5GFG6_9MICO</name>
<feature type="domain" description="Glycoside hydrolase family 3 N-terminal" evidence="7">
    <location>
        <begin position="97"/>
        <end position="422"/>
    </location>
</feature>
<reference evidence="8 9" key="1">
    <citation type="submission" date="2022-11" db="EMBL/GenBank/DDBJ databases">
        <title>Anaerobic phenanthrene biodegradation by a DNRA strain PheN6.</title>
        <authorList>
            <person name="Zhang Z."/>
        </authorList>
    </citation>
    <scope>NUCLEOTIDE SEQUENCE [LARGE SCALE GENOMIC DNA]</scope>
    <source>
        <strain evidence="8 9">PheN6</strain>
    </source>
</reference>
<dbReference type="InterPro" id="IPR019800">
    <property type="entry name" value="Glyco_hydro_3_AS"/>
</dbReference>
<dbReference type="Proteomes" id="UP001150259">
    <property type="component" value="Unassembled WGS sequence"/>
</dbReference>
<feature type="compositionally biased region" description="Basic and acidic residues" evidence="6">
    <location>
        <begin position="77"/>
        <end position="87"/>
    </location>
</feature>
<evidence type="ECO:0000313" key="8">
    <source>
        <dbReference type="EMBL" id="MDC5696949.1"/>
    </source>
</evidence>
<feature type="compositionally biased region" description="Low complexity" evidence="6">
    <location>
        <begin position="28"/>
        <end position="72"/>
    </location>
</feature>
<evidence type="ECO:0000256" key="6">
    <source>
        <dbReference type="SAM" id="MobiDB-lite"/>
    </source>
</evidence>
<evidence type="ECO:0000256" key="2">
    <source>
        <dbReference type="ARBA" id="ARBA00005336"/>
    </source>
</evidence>
<evidence type="ECO:0000256" key="5">
    <source>
        <dbReference type="ARBA" id="ARBA00023295"/>
    </source>
</evidence>
<dbReference type="GO" id="GO:0016787">
    <property type="term" value="F:hydrolase activity"/>
    <property type="evidence" value="ECO:0007669"/>
    <property type="project" value="UniProtKB-KW"/>
</dbReference>
<accession>A0ABT5GFG6</accession>
<comment type="caution">
    <text evidence="8">The sequence shown here is derived from an EMBL/GenBank/DDBJ whole genome shotgun (WGS) entry which is preliminary data.</text>
</comment>
<dbReference type="InterPro" id="IPR050226">
    <property type="entry name" value="NagZ_Beta-hexosaminidase"/>
</dbReference>
<comment type="similarity">
    <text evidence="2">Belongs to the glycosyl hydrolase 3 family.</text>
</comment>
<sequence>MFVTLPPDRARRSTAVALVVAVTTLSASCTSGVGSSPSAARASSAGTVGTPSGAGTSASTSQPTSAPTTAAPPAAPPREEPTPEECAKAVVRGLSTAERAGQLLVVGLDANARRTSLDRLIRGRHLGGVILLGGWTSGRDDVRAATRHLSSLPDRPGGAPGLLLAADQEGGRVQQLRGDGFTRIPTALEQGTWSPAELRRRASRWADELRAAGINVNLAPVADTVPTSIGPANDPIGQWDRQFSSDPRVVARSVAAFIKGMHEGEVATATKHFPGIGRIRGNTDLTAEGIVDRTTSRTDPFLRPFAGGVAAGTDLVMVGSAIYSRIDPGVQALFSRRIVTDLLRKRLGYQGVVITDDVGAAKSVAATPVGQRATRFVGAGGDIVLTARPDTVPAMHRALTARMGADRDFTAKVTAAATRVVALKAELGLVDCD</sequence>
<dbReference type="SUPFAM" id="SSF51445">
    <property type="entry name" value="(Trans)glycosidases"/>
    <property type="match status" value="1"/>
</dbReference>
<dbReference type="PROSITE" id="PS00775">
    <property type="entry name" value="GLYCOSYL_HYDROL_F3"/>
    <property type="match status" value="1"/>
</dbReference>
<evidence type="ECO:0000313" key="9">
    <source>
        <dbReference type="Proteomes" id="UP001150259"/>
    </source>
</evidence>
<keyword evidence="9" id="KW-1185">Reference proteome</keyword>
<evidence type="ECO:0000256" key="3">
    <source>
        <dbReference type="ARBA" id="ARBA00012663"/>
    </source>
</evidence>
<dbReference type="Gene3D" id="3.20.20.300">
    <property type="entry name" value="Glycoside hydrolase, family 3, N-terminal domain"/>
    <property type="match status" value="1"/>
</dbReference>
<dbReference type="EMBL" id="JAPFQL010000021">
    <property type="protein sequence ID" value="MDC5696949.1"/>
    <property type="molecule type" value="Genomic_DNA"/>
</dbReference>
<gene>
    <name evidence="8" type="ORF">OO014_06725</name>
</gene>
<proteinExistence type="inferred from homology"/>
<dbReference type="Pfam" id="PF00933">
    <property type="entry name" value="Glyco_hydro_3"/>
    <property type="match status" value="1"/>
</dbReference>
<keyword evidence="5" id="KW-0326">Glycosidase</keyword>
<protein>
    <recommendedName>
        <fullName evidence="3">beta-N-acetylhexosaminidase</fullName>
        <ecNumber evidence="3">3.2.1.52</ecNumber>
    </recommendedName>
</protein>